<comment type="caution">
    <text evidence="1">The sequence shown here is derived from an EMBL/GenBank/DDBJ whole genome shotgun (WGS) entry which is preliminary data.</text>
</comment>
<dbReference type="Proteomes" id="UP000318380">
    <property type="component" value="Unassembled WGS sequence"/>
</dbReference>
<proteinExistence type="predicted"/>
<protein>
    <submittedName>
        <fullName evidence="1">Uncharacterized protein</fullName>
    </submittedName>
</protein>
<gene>
    <name evidence="1" type="ORF">FB561_2384</name>
</gene>
<evidence type="ECO:0000313" key="1">
    <source>
        <dbReference type="EMBL" id="TWD81273.1"/>
    </source>
</evidence>
<organism evidence="1 2">
    <name type="scientific">Kribbella amoyensis</name>
    <dbReference type="NCBI Taxonomy" id="996641"/>
    <lineage>
        <taxon>Bacteria</taxon>
        <taxon>Bacillati</taxon>
        <taxon>Actinomycetota</taxon>
        <taxon>Actinomycetes</taxon>
        <taxon>Propionibacteriales</taxon>
        <taxon>Kribbellaceae</taxon>
        <taxon>Kribbella</taxon>
    </lineage>
</organism>
<name>A0A561BR87_9ACTN</name>
<accession>A0A561BR87</accession>
<sequence>MIKGRQTTPGARLPFGRKAIVPIRYRNSFTKTFTEGVIGVAPGPIQRIPATRLEGNYDAQSRARLKGKTAYYSRIVITNESGNDLTGLISPRFSGLRRNGQNPDLLLLGGDLSSCPEGVSPPDSFDRKGATWIVCHFEASAASRPVRVIAYREPPYGEEIQTSGEPAPAFNQYYNLGPITWR</sequence>
<dbReference type="EMBL" id="VIVK01000001">
    <property type="protein sequence ID" value="TWD81273.1"/>
    <property type="molecule type" value="Genomic_DNA"/>
</dbReference>
<keyword evidence="2" id="KW-1185">Reference proteome</keyword>
<reference evidence="1 2" key="1">
    <citation type="submission" date="2019-06" db="EMBL/GenBank/DDBJ databases">
        <title>Sequencing the genomes of 1000 actinobacteria strains.</title>
        <authorList>
            <person name="Klenk H.-P."/>
        </authorList>
    </citation>
    <scope>NUCLEOTIDE SEQUENCE [LARGE SCALE GENOMIC DNA]</scope>
    <source>
        <strain evidence="1 2">DSM 24683</strain>
    </source>
</reference>
<evidence type="ECO:0000313" key="2">
    <source>
        <dbReference type="Proteomes" id="UP000318380"/>
    </source>
</evidence>
<dbReference type="AlphaFoldDB" id="A0A561BR87"/>